<feature type="region of interest" description="Disordered" evidence="1">
    <location>
        <begin position="207"/>
        <end position="238"/>
    </location>
</feature>
<dbReference type="AlphaFoldDB" id="A0A4R6QEF2"/>
<reference evidence="2 3" key="1">
    <citation type="submission" date="2019-03" db="EMBL/GenBank/DDBJ databases">
        <title>Genomic Encyclopedia of Archaeal and Bacterial Type Strains, Phase II (KMG-II): from individual species to whole genera.</title>
        <authorList>
            <person name="Goeker M."/>
        </authorList>
    </citation>
    <scope>NUCLEOTIDE SEQUENCE [LARGE SCALE GENOMIC DNA]</scope>
    <source>
        <strain evidence="2 3">DSM 25687</strain>
    </source>
</reference>
<proteinExistence type="predicted"/>
<organism evidence="2 3">
    <name type="scientific">Flavobacterium dankookense</name>
    <dbReference type="NCBI Taxonomy" id="706186"/>
    <lineage>
        <taxon>Bacteria</taxon>
        <taxon>Pseudomonadati</taxon>
        <taxon>Bacteroidota</taxon>
        <taxon>Flavobacteriia</taxon>
        <taxon>Flavobacteriales</taxon>
        <taxon>Flavobacteriaceae</taxon>
        <taxon>Flavobacterium</taxon>
    </lineage>
</organism>
<evidence type="ECO:0000313" key="3">
    <source>
        <dbReference type="Proteomes" id="UP000295260"/>
    </source>
</evidence>
<sequence length="486" mass="54871">MFVIATILFTSCEKDLYEDSIKNSSRKLKIDKIRLSDIDNNTSFKILEKVKGLKSTFNQNKSNLNNQANRFTYNDDLDLYIDYDNGKAIQDGGNLYYTFPMFRKSEENLENILFIPKDNGLLDLYFIKYNIKPENFNNLTEIEKSNLNIQVYREAGYLLCFDVINRFLVYPNGCQETHSNGYTCQLEVVTEITTFCDWVSSGGGGTTSGSASAGNSGGSNIDGINVPGSGGSSGTNVNNDSSIPQIITSIIGLTPTQINFKDFITGLNTDQQYWWHAQENLDVRKEIEEYVNQHPNNLSVFFYVEQLIDYLILNPNISTSQVKNWFFKPSVGNFIYDDNINSQNSMNFQSLEEFEEFFNQINDNIGPAIEFVDGDTKIAKFKFVVNFFTDFNVEVQQKINPFSVENVSSNISGNTFSISYEQTTPNNASEITTISENLTKIKFSGNLNFNVFIQGLGTIHTYHLTFIVYVNPITGQPVSGQIIGLP</sequence>
<dbReference type="OrthoDB" id="8480759at2"/>
<dbReference type="Proteomes" id="UP000295260">
    <property type="component" value="Unassembled WGS sequence"/>
</dbReference>
<protein>
    <submittedName>
        <fullName evidence="2">Uncharacterized protein</fullName>
    </submittedName>
</protein>
<name>A0A4R6QEF2_9FLAO</name>
<dbReference type="EMBL" id="SNXR01000012">
    <property type="protein sequence ID" value="TDP60303.1"/>
    <property type="molecule type" value="Genomic_DNA"/>
</dbReference>
<dbReference type="RefSeq" id="WP_133532582.1">
    <property type="nucleotide sequence ID" value="NZ_SNXR01000012.1"/>
</dbReference>
<gene>
    <name evidence="2" type="ORF">BC748_1287</name>
</gene>
<accession>A0A4R6QEF2</accession>
<keyword evidence="3" id="KW-1185">Reference proteome</keyword>
<evidence type="ECO:0000256" key="1">
    <source>
        <dbReference type="SAM" id="MobiDB-lite"/>
    </source>
</evidence>
<comment type="caution">
    <text evidence="2">The sequence shown here is derived from an EMBL/GenBank/DDBJ whole genome shotgun (WGS) entry which is preliminary data.</text>
</comment>
<evidence type="ECO:0000313" key="2">
    <source>
        <dbReference type="EMBL" id="TDP60303.1"/>
    </source>
</evidence>